<proteinExistence type="predicted"/>
<dbReference type="OrthoDB" id="4748714at2"/>
<dbReference type="RefSeq" id="WP_093117432.1">
    <property type="nucleotide sequence ID" value="NZ_FNWJ01000002.1"/>
</dbReference>
<protein>
    <submittedName>
        <fullName evidence="2">Helix-turn-helix</fullName>
    </submittedName>
</protein>
<reference evidence="3" key="1">
    <citation type="submission" date="2016-10" db="EMBL/GenBank/DDBJ databases">
        <authorList>
            <person name="Varghese N."/>
            <person name="Submissions S."/>
        </authorList>
    </citation>
    <scope>NUCLEOTIDE SEQUENCE [LARGE SCALE GENOMIC DNA]</scope>
    <source>
        <strain evidence="3">ATCC 35263</strain>
    </source>
</reference>
<keyword evidence="3" id="KW-1185">Reference proteome</keyword>
<dbReference type="Pfam" id="PF09722">
    <property type="entry name" value="Xre_MbcA_ParS_C"/>
    <property type="match status" value="1"/>
</dbReference>
<dbReference type="InterPro" id="IPR010982">
    <property type="entry name" value="Lambda_DNA-bd_dom_sf"/>
</dbReference>
<dbReference type="STRING" id="29539.SAMN02745716_1262"/>
<dbReference type="CDD" id="cd00093">
    <property type="entry name" value="HTH_XRE"/>
    <property type="match status" value="1"/>
</dbReference>
<dbReference type="Pfam" id="PF01381">
    <property type="entry name" value="HTH_3"/>
    <property type="match status" value="1"/>
</dbReference>
<dbReference type="SUPFAM" id="SSF47413">
    <property type="entry name" value="lambda repressor-like DNA-binding domains"/>
    <property type="match status" value="1"/>
</dbReference>
<name>A0A1H6FS07_THEAL</name>
<evidence type="ECO:0000313" key="2">
    <source>
        <dbReference type="EMBL" id="SEH13686.1"/>
    </source>
</evidence>
<dbReference type="Proteomes" id="UP000222056">
    <property type="component" value="Unassembled WGS sequence"/>
</dbReference>
<feature type="domain" description="HTH cro/C1-type" evidence="1">
    <location>
        <begin position="18"/>
        <end position="40"/>
    </location>
</feature>
<gene>
    <name evidence="2" type="ORF">SAMN02745716_1262</name>
</gene>
<dbReference type="PROSITE" id="PS50943">
    <property type="entry name" value="HTH_CROC1"/>
    <property type="match status" value="1"/>
</dbReference>
<organism evidence="2 3">
    <name type="scientific">Thermoleophilum album</name>
    <dbReference type="NCBI Taxonomy" id="29539"/>
    <lineage>
        <taxon>Bacteria</taxon>
        <taxon>Bacillati</taxon>
        <taxon>Actinomycetota</taxon>
        <taxon>Thermoleophilia</taxon>
        <taxon>Thermoleophilales</taxon>
        <taxon>Thermoleophilaceae</taxon>
        <taxon>Thermoleophilum</taxon>
    </lineage>
</organism>
<evidence type="ECO:0000259" key="1">
    <source>
        <dbReference type="PROSITE" id="PS50943"/>
    </source>
</evidence>
<accession>A0A1H6FS07</accession>
<dbReference type="InterPro" id="IPR001387">
    <property type="entry name" value="Cro/C1-type_HTH"/>
</dbReference>
<dbReference type="InterPro" id="IPR024467">
    <property type="entry name" value="Xre/MbcA/ParS-like_toxin-bd"/>
</dbReference>
<sequence length="110" mass="12373">MPVATHEKVRALATDLRSQRRLAELLGVSPAQVSRWLRGQGIDEQNAARIELLELVMSQLLRIYPRELAQRWLEGVNPHLGDRRPVDLIRQGRAVEVLDAIAAERAGSFS</sequence>
<evidence type="ECO:0000313" key="3">
    <source>
        <dbReference type="Proteomes" id="UP000222056"/>
    </source>
</evidence>
<dbReference type="GO" id="GO:0003677">
    <property type="term" value="F:DNA binding"/>
    <property type="evidence" value="ECO:0007669"/>
    <property type="project" value="InterPro"/>
</dbReference>
<dbReference type="AlphaFoldDB" id="A0A1H6FS07"/>
<dbReference type="Gene3D" id="1.10.260.40">
    <property type="entry name" value="lambda repressor-like DNA-binding domains"/>
    <property type="match status" value="1"/>
</dbReference>
<dbReference type="EMBL" id="FNWJ01000002">
    <property type="protein sequence ID" value="SEH13686.1"/>
    <property type="molecule type" value="Genomic_DNA"/>
</dbReference>